<organism evidence="3 4">
    <name type="scientific">Pyruvatibacter mobilis</name>
    <dbReference type="NCBI Taxonomy" id="1712261"/>
    <lineage>
        <taxon>Bacteria</taxon>
        <taxon>Pseudomonadati</taxon>
        <taxon>Pseudomonadota</taxon>
        <taxon>Alphaproteobacteria</taxon>
        <taxon>Hyphomicrobiales</taxon>
        <taxon>Parvibaculaceae</taxon>
        <taxon>Pyruvatibacter</taxon>
    </lineage>
</organism>
<proteinExistence type="predicted"/>
<evidence type="ECO:0000259" key="1">
    <source>
        <dbReference type="Pfam" id="PF00501"/>
    </source>
</evidence>
<dbReference type="Pfam" id="PF13193">
    <property type="entry name" value="AMP-binding_C"/>
    <property type="match status" value="1"/>
</dbReference>
<evidence type="ECO:0000259" key="2">
    <source>
        <dbReference type="Pfam" id="PF13193"/>
    </source>
</evidence>
<feature type="domain" description="AMP-dependent synthetase/ligase" evidence="1">
    <location>
        <begin position="63"/>
        <end position="446"/>
    </location>
</feature>
<dbReference type="Pfam" id="PF00501">
    <property type="entry name" value="AMP-binding"/>
    <property type="match status" value="1"/>
</dbReference>
<dbReference type="GeneID" id="300654105"/>
<dbReference type="SUPFAM" id="SSF56801">
    <property type="entry name" value="Acetyl-CoA synthetase-like"/>
    <property type="match status" value="1"/>
</dbReference>
<evidence type="ECO:0000313" key="3">
    <source>
        <dbReference type="EMBL" id="NBG96531.1"/>
    </source>
</evidence>
<dbReference type="GO" id="GO:0016405">
    <property type="term" value="F:CoA-ligase activity"/>
    <property type="evidence" value="ECO:0007669"/>
    <property type="project" value="TreeGrafter"/>
</dbReference>
<dbReference type="PROSITE" id="PS00455">
    <property type="entry name" value="AMP_BINDING"/>
    <property type="match status" value="1"/>
</dbReference>
<dbReference type="PANTHER" id="PTHR24096:SF393">
    <property type="entry name" value="LIGASE, PUTATIVE-RELATED"/>
    <property type="match status" value="1"/>
</dbReference>
<dbReference type="InterPro" id="IPR000873">
    <property type="entry name" value="AMP-dep_synth/lig_dom"/>
</dbReference>
<accession>A0A845QET5</accession>
<evidence type="ECO:0000313" key="4">
    <source>
        <dbReference type="Proteomes" id="UP000470384"/>
    </source>
</evidence>
<comment type="caution">
    <text evidence="3">The sequence shown here is derived from an EMBL/GenBank/DDBJ whole genome shotgun (WGS) entry which is preliminary data.</text>
</comment>
<dbReference type="OrthoDB" id="9803968at2"/>
<dbReference type="Gene3D" id="3.40.50.980">
    <property type="match status" value="2"/>
</dbReference>
<dbReference type="GO" id="GO:0019748">
    <property type="term" value="P:secondary metabolic process"/>
    <property type="evidence" value="ECO:0007669"/>
    <property type="project" value="TreeGrafter"/>
</dbReference>
<sequence>MSEAAETAAPEVPSEPIMSVADAHALMTSPGTPFAMEETEVRGLKMRVWKEAKQNLRELFSVVKDHGDQEFVVYEDDRMTYAEFHKAAIALSHILKDKYGVQKGDRVAIAMRNYPEWPIAFFAGAIIGAVMVPLNSWWTGEELEYGLEDSGTSIVFVDEERAFSITPFAKRLGIKSVIAARASKLPDTDATVERFEEVLCPHADYAKLPEQDMPDVALDPEDDATIMYTSGTTGRPKGALGTQRNICGNVVGLGIAPVRQLLRYGQPLPDPENMPKRSMLLSVPLFHATGLHAILCGNLTSGNKLVMMFKWDPTRALELIEREKINSFGGVPAMVWQVVEHPDFDKYDTSSVVSVGYGGAPAAPELVQKIKTLFPASSAANGYGLTETSAASSQNAGFEYQAKPESCGPVLPVCDAKVVDENGNELPTGSVGELWIYGPNVVKGYWNKPEATAESFTDGWLHTGDLARIDEEGFIYILDRAKDMLIRGGENVYCVEVEDALYSHADVMDAAVIGIPHKVLGEEVGAVVQVTPGSSVTEGDLQTYVRQHLAAFKVPVKIELRTEPLPRNANGKILKRQLREEWGLV</sequence>
<dbReference type="InterPro" id="IPR025110">
    <property type="entry name" value="AMP-bd_C"/>
</dbReference>
<dbReference type="Gene3D" id="2.30.38.10">
    <property type="entry name" value="Luciferase, Domain 3"/>
    <property type="match status" value="1"/>
</dbReference>
<feature type="domain" description="AMP-binding enzyme C-terminal" evidence="2">
    <location>
        <begin position="496"/>
        <end position="572"/>
    </location>
</feature>
<dbReference type="InterPro" id="IPR020845">
    <property type="entry name" value="AMP-binding_CS"/>
</dbReference>
<reference evidence="3 4" key="1">
    <citation type="journal article" date="2016" name="Int. J. Syst. Evol. Microbiol.">
        <title>Pyruvatibacter mobilis gen. nov., sp. nov., a marine bacterium from the culture broth of Picochlorum sp. 122.</title>
        <authorList>
            <person name="Wang G."/>
            <person name="Tang M."/>
            <person name="Wu H."/>
            <person name="Dai S."/>
            <person name="Li T."/>
            <person name="Chen C."/>
            <person name="He H."/>
            <person name="Fan J."/>
            <person name="Xiang W."/>
            <person name="Li X."/>
        </authorList>
    </citation>
    <scope>NUCLEOTIDE SEQUENCE [LARGE SCALE GENOMIC DNA]</scope>
    <source>
        <strain evidence="3 4">GYP-11</strain>
    </source>
</reference>
<name>A0A845QET5_9HYPH</name>
<dbReference type="EMBL" id="WXYQ01000009">
    <property type="protein sequence ID" value="NBG96531.1"/>
    <property type="molecule type" value="Genomic_DNA"/>
</dbReference>
<dbReference type="InterPro" id="IPR045851">
    <property type="entry name" value="AMP-bd_C_sf"/>
</dbReference>
<keyword evidence="4" id="KW-1185">Reference proteome</keyword>
<dbReference type="AlphaFoldDB" id="A0A845QET5"/>
<dbReference type="RefSeq" id="WP_160588590.1">
    <property type="nucleotide sequence ID" value="NZ_BMHN01000001.1"/>
</dbReference>
<gene>
    <name evidence="3" type="ORF">GTQ45_12375</name>
</gene>
<dbReference type="Proteomes" id="UP000470384">
    <property type="component" value="Unassembled WGS sequence"/>
</dbReference>
<dbReference type="Gene3D" id="3.30.300.30">
    <property type="match status" value="1"/>
</dbReference>
<dbReference type="PANTHER" id="PTHR24096">
    <property type="entry name" value="LONG-CHAIN-FATTY-ACID--COA LIGASE"/>
    <property type="match status" value="1"/>
</dbReference>
<protein>
    <submittedName>
        <fullName evidence="3">AMP-binding protein</fullName>
    </submittedName>
</protein>